<protein>
    <submittedName>
        <fullName evidence="1">Uncharacterized protein</fullName>
    </submittedName>
</protein>
<sequence>MSCPTVLILPKRADASLDVSAFNIQSRAMQSLDPTDPGGLALIASCNLNSTAIRPTGKENSPER</sequence>
<gene>
    <name evidence="1" type="ORF">PMYSY11_3577</name>
</gene>
<accession>A0A653E930</accession>
<reference evidence="1" key="1">
    <citation type="submission" date="2019-02" db="EMBL/GenBank/DDBJ databases">
        <authorList>
            <consortium name="Genoscope - CEA"/>
            <person name="William W."/>
        </authorList>
    </citation>
    <scope>NUCLEOTIDE SEQUENCE [LARGE SCALE GENOMIC DNA]</scope>
    <source>
        <strain evidence="1">YSy11</strain>
    </source>
</reference>
<dbReference type="EMBL" id="LR215729">
    <property type="protein sequence ID" value="VEV98621.1"/>
    <property type="molecule type" value="Genomic_DNA"/>
</dbReference>
<evidence type="ECO:0000313" key="1">
    <source>
        <dbReference type="EMBL" id="VEV98621.1"/>
    </source>
</evidence>
<proteinExistence type="predicted"/>
<dbReference type="AlphaFoldDB" id="A0A653E930"/>
<organism evidence="1">
    <name type="scientific">Pseudomonas marincola</name>
    <dbReference type="NCBI Taxonomy" id="437900"/>
    <lineage>
        <taxon>Bacteria</taxon>
        <taxon>Pseudomonadati</taxon>
        <taxon>Pseudomonadota</taxon>
        <taxon>Gammaproteobacteria</taxon>
        <taxon>Pseudomonadales</taxon>
        <taxon>Pseudomonadaceae</taxon>
        <taxon>Pseudomonas</taxon>
    </lineage>
</organism>
<name>A0A653E930_9PSED</name>